<dbReference type="RefSeq" id="WP_129892544.1">
    <property type="nucleotide sequence ID" value="NZ_CP035758.1"/>
</dbReference>
<dbReference type="EMBL" id="CP035758">
    <property type="protein sequence ID" value="QBD81483.1"/>
    <property type="molecule type" value="Genomic_DNA"/>
</dbReference>
<keyword evidence="2" id="KW-1185">Reference proteome</keyword>
<reference evidence="1 2" key="1">
    <citation type="submission" date="2019-01" db="EMBL/GenBank/DDBJ databases">
        <title>Ktedonosporobacter rubrisoli SCAWS-G2.</title>
        <authorList>
            <person name="Huang Y."/>
            <person name="Yan B."/>
        </authorList>
    </citation>
    <scope>NUCLEOTIDE SEQUENCE [LARGE SCALE GENOMIC DNA]</scope>
    <source>
        <strain evidence="1 2">SCAWS-G2</strain>
    </source>
</reference>
<name>A0A4P6K0Z0_KTERU</name>
<evidence type="ECO:0000313" key="2">
    <source>
        <dbReference type="Proteomes" id="UP000290365"/>
    </source>
</evidence>
<dbReference type="AlphaFoldDB" id="A0A4P6K0Z0"/>
<organism evidence="1 2">
    <name type="scientific">Ktedonosporobacter rubrisoli</name>
    <dbReference type="NCBI Taxonomy" id="2509675"/>
    <lineage>
        <taxon>Bacteria</taxon>
        <taxon>Bacillati</taxon>
        <taxon>Chloroflexota</taxon>
        <taxon>Ktedonobacteria</taxon>
        <taxon>Ktedonobacterales</taxon>
        <taxon>Ktedonosporobacteraceae</taxon>
        <taxon>Ktedonosporobacter</taxon>
    </lineage>
</organism>
<evidence type="ECO:0000313" key="1">
    <source>
        <dbReference type="EMBL" id="QBD81483.1"/>
    </source>
</evidence>
<dbReference type="KEGG" id="kbs:EPA93_38150"/>
<sequence length="186" mass="20183">MRNEDAMSYYLAKKYYQLMCPALVPAKQPELPLTSLQDLFQVYQTASAPPHGGQNSLADVLFGSALSNQALASSAASHHLASLSIGNPLDFLYSPGICIHFPGVKNFASSQWLADRGYASGIYGRIFQDHKASSRCNNPLQQMTTNHFDVLTDQDVQNGLQQFISAQTPSSLAVAPLSDPNLVLAH</sequence>
<dbReference type="Proteomes" id="UP000290365">
    <property type="component" value="Chromosome"/>
</dbReference>
<protein>
    <submittedName>
        <fullName evidence="1">Uncharacterized protein</fullName>
    </submittedName>
</protein>
<gene>
    <name evidence="1" type="ORF">EPA93_38150</name>
</gene>
<proteinExistence type="predicted"/>
<accession>A0A4P6K0Z0</accession>